<dbReference type="Gene3D" id="2.40.33.40">
    <property type="entry name" value="Phosphotransferase system, glucitol/sorbitol-specific IIA component"/>
    <property type="match status" value="1"/>
</dbReference>
<dbReference type="Pfam" id="PF03829">
    <property type="entry name" value="PTSIIA_gutA"/>
    <property type="match status" value="1"/>
</dbReference>
<proteinExistence type="predicted"/>
<name>A0ABV5WDA1_9BACI</name>
<organism evidence="2 3">
    <name type="scientific">Ectobacillus funiculus</name>
    <dbReference type="NCBI Taxonomy" id="137993"/>
    <lineage>
        <taxon>Bacteria</taxon>
        <taxon>Bacillati</taxon>
        <taxon>Bacillota</taxon>
        <taxon>Bacilli</taxon>
        <taxon>Bacillales</taxon>
        <taxon>Bacillaceae</taxon>
        <taxon>Ectobacillus</taxon>
    </lineage>
</organism>
<sequence>MKTIYQSKVVEVGAQVSLFLEEKMLVLFNDSAPSDLRDIAVVHQACPLEDDIAVGDELVIDDQAFKVTFVGAKANQTMKELGHSTLAFNGAKEADLPGTICLEEKAIPSIDVSSQIVFRKSI</sequence>
<evidence type="ECO:0000313" key="3">
    <source>
        <dbReference type="Proteomes" id="UP001589609"/>
    </source>
</evidence>
<evidence type="ECO:0000313" key="2">
    <source>
        <dbReference type="EMBL" id="MFB9758428.1"/>
    </source>
</evidence>
<dbReference type="Proteomes" id="UP001589609">
    <property type="component" value="Unassembled WGS sequence"/>
</dbReference>
<dbReference type="PANTHER" id="PTHR40398:SF1">
    <property type="entry name" value="PTS SYSTEM GLUCITOL_SORBITOL-SPECIFIC EIIA COMPONENT"/>
    <property type="match status" value="1"/>
</dbReference>
<evidence type="ECO:0000256" key="1">
    <source>
        <dbReference type="PROSITE-ProRule" id="PRU00420"/>
    </source>
</evidence>
<dbReference type="EMBL" id="JBHMAF010000032">
    <property type="protein sequence ID" value="MFB9758428.1"/>
    <property type="molecule type" value="Genomic_DNA"/>
</dbReference>
<dbReference type="RefSeq" id="WP_379948701.1">
    <property type="nucleotide sequence ID" value="NZ_JBHMAF010000032.1"/>
</dbReference>
<dbReference type="PROSITE" id="PS51097">
    <property type="entry name" value="PTS_EIIA_TYPE_5"/>
    <property type="match status" value="1"/>
</dbReference>
<dbReference type="PANTHER" id="PTHR40398">
    <property type="entry name" value="PTS SYSTEM GLUCITOL/SORBITOL-SPECIFIC EIIA COMPONENT"/>
    <property type="match status" value="1"/>
</dbReference>
<gene>
    <name evidence="2" type="ORF">ACFFMS_07825</name>
</gene>
<dbReference type="InterPro" id="IPR036665">
    <property type="entry name" value="PTS_IIA_glucitol/sorbitol_sf"/>
</dbReference>
<dbReference type="SUPFAM" id="SSF141530">
    <property type="entry name" value="PTSIIA/GutA-like"/>
    <property type="match status" value="1"/>
</dbReference>
<comment type="caution">
    <text evidence="2">The sequence shown here is derived from an EMBL/GenBank/DDBJ whole genome shotgun (WGS) entry which is preliminary data.</text>
</comment>
<keyword evidence="3" id="KW-1185">Reference proteome</keyword>
<feature type="modified residue" description="Phosphohistidine; by HPr" evidence="1">
    <location>
        <position position="43"/>
    </location>
</feature>
<accession>A0ABV5WDA1</accession>
<reference evidence="2 3" key="1">
    <citation type="submission" date="2024-09" db="EMBL/GenBank/DDBJ databases">
        <authorList>
            <person name="Sun Q."/>
            <person name="Mori K."/>
        </authorList>
    </citation>
    <scope>NUCLEOTIDE SEQUENCE [LARGE SCALE GENOMIC DNA]</scope>
    <source>
        <strain evidence="2 3">JCM 11201</strain>
    </source>
</reference>
<protein>
    <submittedName>
        <fullName evidence="2">PTS glucitol/sorbitol transporter subunit IIA</fullName>
    </submittedName>
</protein>
<dbReference type="InterPro" id="IPR004716">
    <property type="entry name" value="PTS_IIA_glucitol/sorbitol-sp"/>
</dbReference>